<proteinExistence type="predicted"/>
<evidence type="ECO:0000256" key="4">
    <source>
        <dbReference type="ARBA" id="ARBA00023125"/>
    </source>
</evidence>
<gene>
    <name evidence="7" type="ORF">BCR38DRAFT_488349</name>
</gene>
<name>A0A1Y2DLY4_9PEZI</name>
<evidence type="ECO:0000313" key="7">
    <source>
        <dbReference type="EMBL" id="ORY60164.1"/>
    </source>
</evidence>
<evidence type="ECO:0000256" key="2">
    <source>
        <dbReference type="ARBA" id="ARBA00022833"/>
    </source>
</evidence>
<dbReference type="InterPro" id="IPR011051">
    <property type="entry name" value="RmlC_Cupin_sf"/>
</dbReference>
<dbReference type="RefSeq" id="XP_040712598.1">
    <property type="nucleotide sequence ID" value="XM_040864263.1"/>
</dbReference>
<dbReference type="EMBL" id="MCFJ01000012">
    <property type="protein sequence ID" value="ORY60164.1"/>
    <property type="molecule type" value="Genomic_DNA"/>
</dbReference>
<sequence>MARRSSGETPFLVDVKTTPFLSQQDYDYFNAWVKYSPTLGAGFVLDLYTTTITQFGFQDVAPHTPQATLPGGTLVEAVGDRGLQMPTAFNDLKGASRWLDMIQKRCHDAIRGSLDRRDCDLAEGRESRDICDDPQWLDDRSNFLAMLQKWDLAFTSSYGETERRKGEDPDSFSGAVSMRLQWSFIYATMYTSLYRDYNYLVAATPKFRELVQLVKLLLAKKPEDTRTIPYSINGPVYMLYVPGSKCRDAGLRAEARRILSENRRFDGLWDARAASALCEWTGQLEADYKMILTDPEEIWNKIRDCYVKFHGRENSAIAGAERFNPETGECFNVGIILAPAPPSTDDLFMTTTHPVTLTNSAGLNAMTLLPPTISLNRPASRKYHTAHYRLPPRRPLFMHRAMSLDFDVVIEGELESIFDTGETRLLNKLDVIVQRGTNHAW</sequence>
<keyword evidence="3" id="KW-0805">Transcription regulation</keyword>
<dbReference type="InterPro" id="IPR052360">
    <property type="entry name" value="Transcr_Regulatory_Proteins"/>
</dbReference>
<evidence type="ECO:0000256" key="1">
    <source>
        <dbReference type="ARBA" id="ARBA00022723"/>
    </source>
</evidence>
<dbReference type="Proteomes" id="UP000193689">
    <property type="component" value="Unassembled WGS sequence"/>
</dbReference>
<keyword evidence="4" id="KW-0238">DNA-binding</keyword>
<evidence type="ECO:0000256" key="5">
    <source>
        <dbReference type="ARBA" id="ARBA00023163"/>
    </source>
</evidence>
<evidence type="ECO:0000256" key="3">
    <source>
        <dbReference type="ARBA" id="ARBA00023015"/>
    </source>
</evidence>
<keyword evidence="5" id="KW-0804">Transcription</keyword>
<keyword evidence="6" id="KW-0539">Nucleus</keyword>
<dbReference type="GeneID" id="63780475"/>
<dbReference type="OrthoDB" id="3598904at2759"/>
<dbReference type="GO" id="GO:0046872">
    <property type="term" value="F:metal ion binding"/>
    <property type="evidence" value="ECO:0007669"/>
    <property type="project" value="UniProtKB-KW"/>
</dbReference>
<protein>
    <submittedName>
        <fullName evidence="7">Uncharacterized protein</fullName>
    </submittedName>
</protein>
<dbReference type="InParanoid" id="A0A1Y2DLY4"/>
<dbReference type="AlphaFoldDB" id="A0A1Y2DLY4"/>
<dbReference type="InterPro" id="IPR014710">
    <property type="entry name" value="RmlC-like_jellyroll"/>
</dbReference>
<keyword evidence="1" id="KW-0479">Metal-binding</keyword>
<keyword evidence="2" id="KW-0862">Zinc</keyword>
<dbReference type="STRING" id="1141098.A0A1Y2DLY4"/>
<accession>A0A1Y2DLY4</accession>
<evidence type="ECO:0000256" key="6">
    <source>
        <dbReference type="ARBA" id="ARBA00023242"/>
    </source>
</evidence>
<dbReference type="GO" id="GO:0003677">
    <property type="term" value="F:DNA binding"/>
    <property type="evidence" value="ECO:0007669"/>
    <property type="project" value="UniProtKB-KW"/>
</dbReference>
<dbReference type="PANTHER" id="PTHR36206">
    <property type="entry name" value="ASPERCRYPTIN BIOSYNTHESIS CLUSTER-SPECIFIC TRANSCRIPTION REGULATOR ATNN-RELATED"/>
    <property type="match status" value="1"/>
</dbReference>
<reference evidence="7 8" key="1">
    <citation type="submission" date="2016-07" db="EMBL/GenBank/DDBJ databases">
        <title>Pervasive Adenine N6-methylation of Active Genes in Fungi.</title>
        <authorList>
            <consortium name="DOE Joint Genome Institute"/>
            <person name="Mondo S.J."/>
            <person name="Dannebaum R.O."/>
            <person name="Kuo R.C."/>
            <person name="Labutti K."/>
            <person name="Haridas S."/>
            <person name="Kuo A."/>
            <person name="Salamov A."/>
            <person name="Ahrendt S.R."/>
            <person name="Lipzen A."/>
            <person name="Sullivan W."/>
            <person name="Andreopoulos W.B."/>
            <person name="Clum A."/>
            <person name="Lindquist E."/>
            <person name="Daum C."/>
            <person name="Ramamoorthy G.K."/>
            <person name="Gryganskyi A."/>
            <person name="Culley D."/>
            <person name="Magnuson J.K."/>
            <person name="James T.Y."/>
            <person name="O'Malley M.A."/>
            <person name="Stajich J.E."/>
            <person name="Spatafora J.W."/>
            <person name="Visel A."/>
            <person name="Grigoriev I.V."/>
        </authorList>
    </citation>
    <scope>NUCLEOTIDE SEQUENCE [LARGE SCALE GENOMIC DNA]</scope>
    <source>
        <strain evidence="7 8">CBS 129021</strain>
    </source>
</reference>
<dbReference type="PANTHER" id="PTHR36206:SF12">
    <property type="entry name" value="ASPERCRYPTIN BIOSYNTHESIS CLUSTER-SPECIFIC TRANSCRIPTION REGULATOR ATNN-RELATED"/>
    <property type="match status" value="1"/>
</dbReference>
<comment type="caution">
    <text evidence="7">The sequence shown here is derived from an EMBL/GenBank/DDBJ whole genome shotgun (WGS) entry which is preliminary data.</text>
</comment>
<keyword evidence="8" id="KW-1185">Reference proteome</keyword>
<evidence type="ECO:0000313" key="8">
    <source>
        <dbReference type="Proteomes" id="UP000193689"/>
    </source>
</evidence>
<dbReference type="Gene3D" id="2.60.120.10">
    <property type="entry name" value="Jelly Rolls"/>
    <property type="match status" value="1"/>
</dbReference>
<organism evidence="7 8">
    <name type="scientific">Pseudomassariella vexata</name>
    <dbReference type="NCBI Taxonomy" id="1141098"/>
    <lineage>
        <taxon>Eukaryota</taxon>
        <taxon>Fungi</taxon>
        <taxon>Dikarya</taxon>
        <taxon>Ascomycota</taxon>
        <taxon>Pezizomycotina</taxon>
        <taxon>Sordariomycetes</taxon>
        <taxon>Xylariomycetidae</taxon>
        <taxon>Amphisphaeriales</taxon>
        <taxon>Pseudomassariaceae</taxon>
        <taxon>Pseudomassariella</taxon>
    </lineage>
</organism>
<dbReference type="SUPFAM" id="SSF51182">
    <property type="entry name" value="RmlC-like cupins"/>
    <property type="match status" value="1"/>
</dbReference>